<accession>A0ABV4E7H1</accession>
<dbReference type="Proteomes" id="UP001565243">
    <property type="component" value="Unassembled WGS sequence"/>
</dbReference>
<sequence>MKAIIMLAAALFTVSCHASNAGVNDNNYKAAIQQALDNQPPLCLGEKTWPAVTNTQGYSWINAKMEALKEAGLITKKTTGGKIDWRLTTYGQKAFNQSGDFCYGNFKVSKITDLNHHNDGTVTVDFTYQITALPAWAKNKAVRVAYTDLDNDVMGIGHARYEIVFRKENSGKLVVLSPPSQLDLLY</sequence>
<keyword evidence="3" id="KW-1185">Reference proteome</keyword>
<dbReference type="RefSeq" id="WP_253455253.1">
    <property type="nucleotide sequence ID" value="NZ_JBGFFX010000005.1"/>
</dbReference>
<proteinExistence type="predicted"/>
<reference evidence="2 3" key="1">
    <citation type="submission" date="2024-07" db="EMBL/GenBank/DDBJ databases">
        <authorList>
            <person name="Hebao G."/>
        </authorList>
    </citation>
    <scope>NUCLEOTIDE SEQUENCE [LARGE SCALE GENOMIC DNA]</scope>
    <source>
        <strain evidence="2 3">ACCC 02193</strain>
    </source>
</reference>
<name>A0ABV4E7H1_9GAMM</name>
<feature type="signal peptide" evidence="1">
    <location>
        <begin position="1"/>
        <end position="18"/>
    </location>
</feature>
<keyword evidence="1" id="KW-0732">Signal</keyword>
<feature type="chain" id="PRO_5046869276" evidence="1">
    <location>
        <begin position="19"/>
        <end position="186"/>
    </location>
</feature>
<comment type="caution">
    <text evidence="2">The sequence shown here is derived from an EMBL/GenBank/DDBJ whole genome shotgun (WGS) entry which is preliminary data.</text>
</comment>
<evidence type="ECO:0000313" key="3">
    <source>
        <dbReference type="Proteomes" id="UP001565243"/>
    </source>
</evidence>
<evidence type="ECO:0000256" key="1">
    <source>
        <dbReference type="SAM" id="SignalP"/>
    </source>
</evidence>
<evidence type="ECO:0000313" key="2">
    <source>
        <dbReference type="EMBL" id="MEY8770854.1"/>
    </source>
</evidence>
<dbReference type="PROSITE" id="PS51257">
    <property type="entry name" value="PROKAR_LIPOPROTEIN"/>
    <property type="match status" value="1"/>
</dbReference>
<protein>
    <submittedName>
        <fullName evidence="2">CpmK protein</fullName>
    </submittedName>
</protein>
<gene>
    <name evidence="2" type="ORF">AB6T85_10505</name>
</gene>
<organism evidence="2 3">
    <name type="scientific">Erwinia aeris</name>
    <dbReference type="NCBI Taxonomy" id="3239803"/>
    <lineage>
        <taxon>Bacteria</taxon>
        <taxon>Pseudomonadati</taxon>
        <taxon>Pseudomonadota</taxon>
        <taxon>Gammaproteobacteria</taxon>
        <taxon>Enterobacterales</taxon>
        <taxon>Erwiniaceae</taxon>
        <taxon>Erwinia</taxon>
    </lineage>
</organism>
<dbReference type="EMBL" id="JBGFFX010000005">
    <property type="protein sequence ID" value="MEY8770854.1"/>
    <property type="molecule type" value="Genomic_DNA"/>
</dbReference>